<dbReference type="SUPFAM" id="SSF47459">
    <property type="entry name" value="HLH, helix-loop-helix DNA-binding domain"/>
    <property type="match status" value="1"/>
</dbReference>
<dbReference type="PROSITE" id="PS51054">
    <property type="entry name" value="ORANGE"/>
    <property type="match status" value="1"/>
</dbReference>
<evidence type="ECO:0000256" key="5">
    <source>
        <dbReference type="ARBA" id="ARBA00023163"/>
    </source>
</evidence>
<dbReference type="SUPFAM" id="SSF158457">
    <property type="entry name" value="Orange domain-like"/>
    <property type="match status" value="1"/>
</dbReference>
<dbReference type="Gene3D" id="6.10.250.980">
    <property type="match status" value="1"/>
</dbReference>
<dbReference type="GeneTree" id="ENSGT00940000159619"/>
<evidence type="ECO:0000259" key="7">
    <source>
        <dbReference type="PROSITE" id="PS50888"/>
    </source>
</evidence>
<sequence length="263" mass="29115">MRRLWRAPSSTRWCAGEAALRRRTPQTSKPIMEKRRRARINDSLTQLKGLILDVLKKDMGSMPRYSKLEKADILEMTVRHLKDLQHKAVLTAANSLNITSGITNKFRAGFSECIREVTQFLSTSDGIQSDVRSNLLQHLINCISDINTIPSHLMVNVPVVSQMHSHSSTPDNSAFSNVPKANAPGVQVVPLTDGQLAFLLPSTTFPNTRSIQSISSATPIGIKTLGTSELHSSKILLPSQHPSSDVSRNSVHLALNDPVWRPW</sequence>
<keyword evidence="6" id="KW-0539">Nucleus</keyword>
<evidence type="ECO:0000313" key="9">
    <source>
        <dbReference type="Ensembl" id="ENSECRP00000012806.1"/>
    </source>
</evidence>
<dbReference type="Gene3D" id="4.10.280.10">
    <property type="entry name" value="Helix-loop-helix DNA-binding domain"/>
    <property type="match status" value="1"/>
</dbReference>
<keyword evidence="10" id="KW-1185">Reference proteome</keyword>
<dbReference type="GO" id="GO:0005634">
    <property type="term" value="C:nucleus"/>
    <property type="evidence" value="ECO:0007669"/>
    <property type="project" value="UniProtKB-SubCell"/>
</dbReference>
<dbReference type="Proteomes" id="UP000694620">
    <property type="component" value="Chromosome 3"/>
</dbReference>
<reference evidence="9" key="2">
    <citation type="submission" date="2025-08" db="UniProtKB">
        <authorList>
            <consortium name="Ensembl"/>
        </authorList>
    </citation>
    <scope>IDENTIFICATION</scope>
</reference>
<dbReference type="AlphaFoldDB" id="A0A8C4S7K4"/>
<dbReference type="InterPro" id="IPR011598">
    <property type="entry name" value="bHLH_dom"/>
</dbReference>
<dbReference type="GO" id="GO:0046983">
    <property type="term" value="F:protein dimerization activity"/>
    <property type="evidence" value="ECO:0007669"/>
    <property type="project" value="InterPro"/>
</dbReference>
<evidence type="ECO:0000256" key="2">
    <source>
        <dbReference type="ARBA" id="ARBA00022491"/>
    </source>
</evidence>
<dbReference type="SMART" id="SM00511">
    <property type="entry name" value="ORANGE"/>
    <property type="match status" value="1"/>
</dbReference>
<evidence type="ECO:0000259" key="8">
    <source>
        <dbReference type="PROSITE" id="PS51054"/>
    </source>
</evidence>
<evidence type="ECO:0000256" key="1">
    <source>
        <dbReference type="ARBA" id="ARBA00004123"/>
    </source>
</evidence>
<name>A0A8C4S7K4_ERPCA</name>
<feature type="domain" description="Orange" evidence="8">
    <location>
        <begin position="106"/>
        <end position="139"/>
    </location>
</feature>
<dbReference type="GO" id="GO:0003677">
    <property type="term" value="F:DNA binding"/>
    <property type="evidence" value="ECO:0007669"/>
    <property type="project" value="UniProtKB-KW"/>
</dbReference>
<dbReference type="PROSITE" id="PS50888">
    <property type="entry name" value="BHLH"/>
    <property type="match status" value="1"/>
</dbReference>
<dbReference type="Ensembl" id="ENSECRT00000013027.1">
    <property type="protein sequence ID" value="ENSECRP00000012806.1"/>
    <property type="gene ID" value="ENSECRG00000008550.1"/>
</dbReference>
<dbReference type="InterPro" id="IPR050370">
    <property type="entry name" value="HES_HEY"/>
</dbReference>
<dbReference type="Pfam" id="PF07527">
    <property type="entry name" value="Hairy_orange"/>
    <property type="match status" value="1"/>
</dbReference>
<dbReference type="PANTHER" id="PTHR10985">
    <property type="entry name" value="BASIC HELIX-LOOP-HELIX TRANSCRIPTION FACTOR, HES-RELATED"/>
    <property type="match status" value="1"/>
</dbReference>
<dbReference type="InterPro" id="IPR036638">
    <property type="entry name" value="HLH_DNA-bd_sf"/>
</dbReference>
<accession>A0A8C4S7K4</accession>
<evidence type="ECO:0000313" key="10">
    <source>
        <dbReference type="Proteomes" id="UP000694620"/>
    </source>
</evidence>
<dbReference type="FunFam" id="4.10.280.10:FF:000009">
    <property type="entry name" value="Transcription factor HES-1"/>
    <property type="match status" value="1"/>
</dbReference>
<proteinExistence type="predicted"/>
<dbReference type="Pfam" id="PF00010">
    <property type="entry name" value="HLH"/>
    <property type="match status" value="1"/>
</dbReference>
<dbReference type="InterPro" id="IPR003650">
    <property type="entry name" value="Orange_dom"/>
</dbReference>
<reference evidence="9" key="3">
    <citation type="submission" date="2025-09" db="UniProtKB">
        <authorList>
            <consortium name="Ensembl"/>
        </authorList>
    </citation>
    <scope>IDENTIFICATION</scope>
</reference>
<keyword evidence="5" id="KW-0804">Transcription</keyword>
<keyword evidence="4" id="KW-0238">DNA-binding</keyword>
<feature type="domain" description="BHLH" evidence="7">
    <location>
        <begin position="24"/>
        <end position="84"/>
    </location>
</feature>
<evidence type="ECO:0000256" key="3">
    <source>
        <dbReference type="ARBA" id="ARBA00023015"/>
    </source>
</evidence>
<dbReference type="CDD" id="cd11459">
    <property type="entry name" value="bHLH-O_HES1_4"/>
    <property type="match status" value="1"/>
</dbReference>
<keyword evidence="2" id="KW-0678">Repressor</keyword>
<reference evidence="9" key="1">
    <citation type="submission" date="2021-06" db="EMBL/GenBank/DDBJ databases">
        <authorList>
            <consortium name="Wellcome Sanger Institute Data Sharing"/>
        </authorList>
    </citation>
    <scope>NUCLEOTIDE SEQUENCE [LARGE SCALE GENOMIC DNA]</scope>
</reference>
<dbReference type="SMART" id="SM00353">
    <property type="entry name" value="HLH"/>
    <property type="match status" value="1"/>
</dbReference>
<dbReference type="GO" id="GO:0006355">
    <property type="term" value="P:regulation of DNA-templated transcription"/>
    <property type="evidence" value="ECO:0007669"/>
    <property type="project" value="InterPro"/>
</dbReference>
<keyword evidence="3" id="KW-0805">Transcription regulation</keyword>
<organism evidence="9 10">
    <name type="scientific">Erpetoichthys calabaricus</name>
    <name type="common">Rope fish</name>
    <name type="synonym">Calamoichthys calabaricus</name>
    <dbReference type="NCBI Taxonomy" id="27687"/>
    <lineage>
        <taxon>Eukaryota</taxon>
        <taxon>Metazoa</taxon>
        <taxon>Chordata</taxon>
        <taxon>Craniata</taxon>
        <taxon>Vertebrata</taxon>
        <taxon>Euteleostomi</taxon>
        <taxon>Actinopterygii</taxon>
        <taxon>Polypteriformes</taxon>
        <taxon>Polypteridae</taxon>
        <taxon>Erpetoichthys</taxon>
    </lineage>
</organism>
<comment type="subcellular location">
    <subcellularLocation>
        <location evidence="1">Nucleus</location>
    </subcellularLocation>
</comment>
<protein>
    <submittedName>
        <fullName evidence="9">Uncharacterized protein</fullName>
    </submittedName>
</protein>
<evidence type="ECO:0000256" key="4">
    <source>
        <dbReference type="ARBA" id="ARBA00023125"/>
    </source>
</evidence>
<evidence type="ECO:0000256" key="6">
    <source>
        <dbReference type="ARBA" id="ARBA00023242"/>
    </source>
</evidence>